<organism evidence="2 3">
    <name type="scientific">Roseateles puraquae</name>
    <dbReference type="NCBI Taxonomy" id="431059"/>
    <lineage>
        <taxon>Bacteria</taxon>
        <taxon>Pseudomonadati</taxon>
        <taxon>Pseudomonadota</taxon>
        <taxon>Betaproteobacteria</taxon>
        <taxon>Burkholderiales</taxon>
        <taxon>Sphaerotilaceae</taxon>
        <taxon>Roseateles</taxon>
    </lineage>
</organism>
<gene>
    <name evidence="2" type="ORF">CDO81_07210</name>
</gene>
<dbReference type="PANTHER" id="PTHR35802:SF1">
    <property type="entry name" value="PROTEASE SYNTHASE AND SPORULATION PROTEIN PAI 2"/>
    <property type="match status" value="1"/>
</dbReference>
<dbReference type="Pfam" id="PF04299">
    <property type="entry name" value="FMN_bind_2"/>
    <property type="match status" value="1"/>
</dbReference>
<protein>
    <submittedName>
        <fullName evidence="2">Transcriptional regulator</fullName>
    </submittedName>
</protein>
<dbReference type="OrthoDB" id="9794948at2"/>
<dbReference type="PANTHER" id="PTHR35802">
    <property type="entry name" value="PROTEASE SYNTHASE AND SPORULATION PROTEIN PAI 2"/>
    <property type="match status" value="1"/>
</dbReference>
<proteinExistence type="predicted"/>
<reference evidence="2 3" key="1">
    <citation type="journal article" date="2007" name="Int. J. Syst. Evol. Microbiol.">
        <title>Description of Pelomonas aquatica sp. nov. and Pelomonas puraquae sp. nov., isolated from industrial and haemodialysis water.</title>
        <authorList>
            <person name="Gomila M."/>
            <person name="Bowien B."/>
            <person name="Falsen E."/>
            <person name="Moore E.R."/>
            <person name="Lalucat J."/>
        </authorList>
    </citation>
    <scope>NUCLEOTIDE SEQUENCE [LARGE SCALE GENOMIC DNA]</scope>
    <source>
        <strain evidence="2 3">CCUG 52769</strain>
    </source>
</reference>
<dbReference type="InterPro" id="IPR012349">
    <property type="entry name" value="Split_barrel_FMN-bd"/>
</dbReference>
<dbReference type="SUPFAM" id="SSF50475">
    <property type="entry name" value="FMN-binding split barrel"/>
    <property type="match status" value="1"/>
</dbReference>
<evidence type="ECO:0000256" key="1">
    <source>
        <dbReference type="SAM" id="MobiDB-lite"/>
    </source>
</evidence>
<feature type="region of interest" description="Disordered" evidence="1">
    <location>
        <begin position="188"/>
        <end position="211"/>
    </location>
</feature>
<dbReference type="Gene3D" id="2.30.110.10">
    <property type="entry name" value="Electron Transport, Fmn-binding Protein, Chain A"/>
    <property type="match status" value="1"/>
</dbReference>
<dbReference type="Proteomes" id="UP000197446">
    <property type="component" value="Unassembled WGS sequence"/>
</dbReference>
<dbReference type="PIRSF" id="PIRSF010372">
    <property type="entry name" value="PaiB"/>
    <property type="match status" value="1"/>
</dbReference>
<sequence>MSAPTTYLPGHFEERDLATLHAFIEANPLATWATTQDGELVVHHVPFRLDRTRGPFGTLVGHVARANPVWRAPQPSLLVFGGPQAYVSPGWYASKPLHGKVVPTWNYAVVHARGTPVVLEDAASVLRIVSALTDTHEARQAHPWQVGDAPPEFVDQMLRAIVGIEIPIEQLVGKWKVSQNRSADDRAGVAAGLRAQDPADPMAALVAPPSP</sequence>
<dbReference type="AlphaFoldDB" id="A0A254N8P2"/>
<dbReference type="RefSeq" id="WP_088482514.1">
    <property type="nucleotide sequence ID" value="NZ_NISI01000002.1"/>
</dbReference>
<dbReference type="EMBL" id="NISI01000002">
    <property type="protein sequence ID" value="OWR04376.1"/>
    <property type="molecule type" value="Genomic_DNA"/>
</dbReference>
<dbReference type="InterPro" id="IPR007396">
    <property type="entry name" value="TR_PAI2-type"/>
</dbReference>
<accession>A0A254N8P2</accession>
<evidence type="ECO:0000313" key="2">
    <source>
        <dbReference type="EMBL" id="OWR04376.1"/>
    </source>
</evidence>
<name>A0A254N8P2_9BURK</name>
<comment type="caution">
    <text evidence="2">The sequence shown here is derived from an EMBL/GenBank/DDBJ whole genome shotgun (WGS) entry which is preliminary data.</text>
</comment>
<evidence type="ECO:0000313" key="3">
    <source>
        <dbReference type="Proteomes" id="UP000197446"/>
    </source>
</evidence>
<keyword evidence="3" id="KW-1185">Reference proteome</keyword>